<dbReference type="InterPro" id="IPR007329">
    <property type="entry name" value="FMN-bd"/>
</dbReference>
<protein>
    <submittedName>
        <fullName evidence="4">FMN-binding domain</fullName>
    </submittedName>
</protein>
<dbReference type="EMBL" id="CP007490">
    <property type="protein sequence ID" value="AIC46883.1"/>
    <property type="molecule type" value="Genomic_DNA"/>
</dbReference>
<dbReference type="GO" id="GO:0010181">
    <property type="term" value="F:FMN binding"/>
    <property type="evidence" value="ECO:0007669"/>
    <property type="project" value="InterPro"/>
</dbReference>
<evidence type="ECO:0000313" key="5">
    <source>
        <dbReference type="Proteomes" id="UP000067708"/>
    </source>
</evidence>
<dbReference type="KEGG" id="rla:Rhola_00000520"/>
<evidence type="ECO:0000256" key="2">
    <source>
        <dbReference type="SAM" id="SignalP"/>
    </source>
</evidence>
<dbReference type="RefSeq" id="WP_038501536.1">
    <property type="nucleotide sequence ID" value="NZ_CP007490.1"/>
</dbReference>
<evidence type="ECO:0000259" key="3">
    <source>
        <dbReference type="SMART" id="SM00900"/>
    </source>
</evidence>
<sequence length="179" mass="17713">MRKATQNIVGVLSLGVLATSWSLGQAADTGLSLETAPQPAATNNTDAPAVPTAEPSATPATPAEPGTAPSQSASQSSAPTKATAPAPTKQPATASVSQTGAAVAYKYGVIQLEVVKSGSSITAVNLIQSSTKGPDWAVVPGMLAEAAVNANGSNFGNVSGATFTTQAFKQALESALGKF</sequence>
<feature type="compositionally biased region" description="Low complexity" evidence="1">
    <location>
        <begin position="47"/>
        <end position="95"/>
    </location>
</feature>
<dbReference type="OrthoDB" id="8099475at2"/>
<dbReference type="AlphaFoldDB" id="A0A060JJT3"/>
<keyword evidence="2" id="KW-0732">Signal</keyword>
<dbReference type="SMART" id="SM00900">
    <property type="entry name" value="FMN_bind"/>
    <property type="match status" value="1"/>
</dbReference>
<feature type="chain" id="PRO_5001583659" evidence="2">
    <location>
        <begin position="27"/>
        <end position="179"/>
    </location>
</feature>
<dbReference type="PATRIC" id="fig|529884.3.peg.49"/>
<feature type="domain" description="FMN-binding" evidence="3">
    <location>
        <begin position="105"/>
        <end position="179"/>
    </location>
</feature>
<keyword evidence="5" id="KW-1185">Reference proteome</keyword>
<name>A0A060JJT3_9MICO</name>
<feature type="region of interest" description="Disordered" evidence="1">
    <location>
        <begin position="35"/>
        <end position="95"/>
    </location>
</feature>
<dbReference type="GO" id="GO:0016020">
    <property type="term" value="C:membrane"/>
    <property type="evidence" value="ECO:0007669"/>
    <property type="project" value="InterPro"/>
</dbReference>
<organism evidence="4 5">
    <name type="scientific">Rhodoluna lacicola</name>
    <dbReference type="NCBI Taxonomy" id="529884"/>
    <lineage>
        <taxon>Bacteria</taxon>
        <taxon>Bacillati</taxon>
        <taxon>Actinomycetota</taxon>
        <taxon>Actinomycetes</taxon>
        <taxon>Micrococcales</taxon>
        <taxon>Microbacteriaceae</taxon>
        <taxon>Luna cluster</taxon>
        <taxon>Luna-1 subcluster</taxon>
        <taxon>Rhodoluna</taxon>
    </lineage>
</organism>
<evidence type="ECO:0000256" key="1">
    <source>
        <dbReference type="SAM" id="MobiDB-lite"/>
    </source>
</evidence>
<feature type="signal peptide" evidence="2">
    <location>
        <begin position="1"/>
        <end position="26"/>
    </location>
</feature>
<accession>A0A060JJT3</accession>
<gene>
    <name evidence="4" type="ORF">Rhola_00000520</name>
</gene>
<dbReference type="STRING" id="529884.Rhola_00000520"/>
<proteinExistence type="predicted"/>
<dbReference type="HOGENOM" id="CLU_1502341_0_0_11"/>
<reference evidence="4 5" key="1">
    <citation type="journal article" date="2014" name="Int. J. Syst. Evol. Microbiol.">
        <title>Rhodoluna lacicola gen. nov., sp. nov., a planktonic freshwater bacterium with stream-lined genome.</title>
        <authorList>
            <person name="Hahn M."/>
            <person name="Schmidt J."/>
            <person name="Taipale S.J."/>
            <person name="Doolittle W.F."/>
            <person name="Koll U."/>
        </authorList>
    </citation>
    <scope>NUCLEOTIDE SEQUENCE [LARGE SCALE GENOMIC DNA]</scope>
    <source>
        <strain evidence="4 5">MWH-Ta8</strain>
    </source>
</reference>
<evidence type="ECO:0000313" key="4">
    <source>
        <dbReference type="EMBL" id="AIC46883.1"/>
    </source>
</evidence>
<dbReference type="Proteomes" id="UP000067708">
    <property type="component" value="Chromosome"/>
</dbReference>
<dbReference type="Pfam" id="PF04205">
    <property type="entry name" value="FMN_bind"/>
    <property type="match status" value="1"/>
</dbReference>